<evidence type="ECO:0000256" key="1">
    <source>
        <dbReference type="ARBA" id="ARBA00001910"/>
    </source>
</evidence>
<dbReference type="PANTHER" id="PTHR14218:SF15">
    <property type="entry name" value="TRIPEPTIDYL-PEPTIDASE 1"/>
    <property type="match status" value="1"/>
</dbReference>
<evidence type="ECO:0000313" key="20">
    <source>
        <dbReference type="Proteomes" id="UP001302126"/>
    </source>
</evidence>
<sequence length="640" mass="69540">MSLRILTMLPVLLLALLGLVSAAPTVILEKAKAPPQGWEFHHNASSTDKITITLALKDSGVTELKSKLHQRLSTNHADLGKHLSRDQVRQYLRPTQQTANTVTSWLKASGVKNFKTQGSLISFEASAKKVKELFEADLRYYSYDNDDSALFLRSLSYSIPSRLRDFIDFVHPITNFMPPRGGYKPKPKPGKPTPKPTHPKPTKWNPWNPKPTATSTKRPVGISTVSAPVPEETDVFWNYPCLVATSPRCIRQLYNITYEPSTQAKSPVRFGVAGFLEQWIHYADVAYFLSQYTPEYLMLQPPYNFTVELLNGGTNPQDDPRNAGIEASLDVQYAMGLGYPTNVVYYVTGGRGIELNTFGKPLPEAEADNEPYLEFLEGLLEKPDSELPHVLSISYADDEMGVPRPYAIKVCDLFAALAARGVSVLVASGDGGAAGTGQSKCVLNDGTNKNKMFVPTFPASCPYVTAVGAVDNVAPPVMGEEFSAGGFSNYFGRPAWQDEAVKPYLDRLVTAKDARVQLLNQTGRGVPDISAIGSGFQIILAGEMSEVLGTSASTPVVAAMVALVNDARMRAGKPSLGFLNPLLYAEKVKKVLRDVTVGESSGCQFPDGNVTGGFSAAQGWDAVTGLGTVKDFQEFLGVLL</sequence>
<dbReference type="GO" id="GO:0006508">
    <property type="term" value="P:proteolysis"/>
    <property type="evidence" value="ECO:0007669"/>
    <property type="project" value="UniProtKB-KW"/>
</dbReference>
<feature type="domain" description="Peptidase S53" evidence="18">
    <location>
        <begin position="244"/>
        <end position="640"/>
    </location>
</feature>
<dbReference type="InterPro" id="IPR036852">
    <property type="entry name" value="Peptidase_S8/S53_dom_sf"/>
</dbReference>
<comment type="caution">
    <text evidence="19">The sequence shown here is derived from an EMBL/GenBank/DDBJ whole genome shotgun (WGS) entry which is preliminary data.</text>
</comment>
<feature type="signal peptide" evidence="17">
    <location>
        <begin position="1"/>
        <end position="22"/>
    </location>
</feature>
<evidence type="ECO:0000256" key="10">
    <source>
        <dbReference type="ARBA" id="ARBA00022825"/>
    </source>
</evidence>
<dbReference type="GO" id="GO:0005576">
    <property type="term" value="C:extracellular region"/>
    <property type="evidence" value="ECO:0007669"/>
    <property type="project" value="UniProtKB-SubCell"/>
</dbReference>
<keyword evidence="12" id="KW-0843">Virulence</keyword>
<evidence type="ECO:0000256" key="2">
    <source>
        <dbReference type="ARBA" id="ARBA00002451"/>
    </source>
</evidence>
<dbReference type="InterPro" id="IPR000209">
    <property type="entry name" value="Peptidase_S8/S53_dom"/>
</dbReference>
<keyword evidence="11 15" id="KW-0106">Calcium</keyword>
<dbReference type="PROSITE" id="PS51695">
    <property type="entry name" value="SEDOLISIN"/>
    <property type="match status" value="1"/>
</dbReference>
<evidence type="ECO:0000256" key="6">
    <source>
        <dbReference type="ARBA" id="ARBA00022670"/>
    </source>
</evidence>
<evidence type="ECO:0000256" key="9">
    <source>
        <dbReference type="ARBA" id="ARBA00022801"/>
    </source>
</evidence>
<protein>
    <recommendedName>
        <fullName evidence="4">tripeptidyl-peptidase II</fullName>
        <ecNumber evidence="4">3.4.14.10</ecNumber>
    </recommendedName>
</protein>
<evidence type="ECO:0000256" key="14">
    <source>
        <dbReference type="ARBA" id="ARBA00023180"/>
    </source>
</evidence>
<evidence type="ECO:0000256" key="17">
    <source>
        <dbReference type="SAM" id="SignalP"/>
    </source>
</evidence>
<dbReference type="EMBL" id="MU864513">
    <property type="protein sequence ID" value="KAK4183965.1"/>
    <property type="molecule type" value="Genomic_DNA"/>
</dbReference>
<evidence type="ECO:0000256" key="8">
    <source>
        <dbReference type="ARBA" id="ARBA00022729"/>
    </source>
</evidence>
<dbReference type="EC" id="3.4.14.10" evidence="4"/>
<dbReference type="AlphaFoldDB" id="A0AAN6WMB4"/>
<evidence type="ECO:0000259" key="18">
    <source>
        <dbReference type="PROSITE" id="PS51695"/>
    </source>
</evidence>
<reference evidence="19" key="2">
    <citation type="submission" date="2023-05" db="EMBL/GenBank/DDBJ databases">
        <authorList>
            <consortium name="Lawrence Berkeley National Laboratory"/>
            <person name="Steindorff A."/>
            <person name="Hensen N."/>
            <person name="Bonometti L."/>
            <person name="Westerberg I."/>
            <person name="Brannstrom I.O."/>
            <person name="Guillou S."/>
            <person name="Cros-Aarteil S."/>
            <person name="Calhoun S."/>
            <person name="Haridas S."/>
            <person name="Kuo A."/>
            <person name="Mondo S."/>
            <person name="Pangilinan J."/>
            <person name="Riley R."/>
            <person name="Labutti K."/>
            <person name="Andreopoulos B."/>
            <person name="Lipzen A."/>
            <person name="Chen C."/>
            <person name="Yanf M."/>
            <person name="Daum C."/>
            <person name="Ng V."/>
            <person name="Clum A."/>
            <person name="Ohm R."/>
            <person name="Martin F."/>
            <person name="Silar P."/>
            <person name="Natvig D."/>
            <person name="Lalanne C."/>
            <person name="Gautier V."/>
            <person name="Ament-Velasquez S.L."/>
            <person name="Kruys A."/>
            <person name="Hutchinson M.I."/>
            <person name="Powell A.J."/>
            <person name="Barry K."/>
            <person name="Miller A.N."/>
            <person name="Grigoriev I.V."/>
            <person name="Debuchy R."/>
            <person name="Gladieux P."/>
            <person name="Thoren M.H."/>
            <person name="Johannesson H."/>
        </authorList>
    </citation>
    <scope>NUCLEOTIDE SEQUENCE</scope>
    <source>
        <strain evidence="19">PSN309</strain>
    </source>
</reference>
<evidence type="ECO:0000256" key="5">
    <source>
        <dbReference type="ARBA" id="ARBA00022525"/>
    </source>
</evidence>
<dbReference type="GO" id="GO:0004252">
    <property type="term" value="F:serine-type endopeptidase activity"/>
    <property type="evidence" value="ECO:0007669"/>
    <property type="project" value="UniProtKB-UniRule"/>
</dbReference>
<dbReference type="PANTHER" id="PTHR14218">
    <property type="entry name" value="PROTEASE S8 TRIPEPTIDYL PEPTIDASE I CLN2"/>
    <property type="match status" value="1"/>
</dbReference>
<evidence type="ECO:0000256" key="16">
    <source>
        <dbReference type="SAM" id="MobiDB-lite"/>
    </source>
</evidence>
<feature type="active site" description="Charge relay system" evidence="15">
    <location>
        <position position="326"/>
    </location>
</feature>
<dbReference type="Pfam" id="PF09286">
    <property type="entry name" value="Pro-kuma_activ"/>
    <property type="match status" value="1"/>
</dbReference>
<evidence type="ECO:0000256" key="12">
    <source>
        <dbReference type="ARBA" id="ARBA00023026"/>
    </source>
</evidence>
<feature type="binding site" evidence="15">
    <location>
        <position position="594"/>
    </location>
    <ligand>
        <name>Ca(2+)</name>
        <dbReference type="ChEBI" id="CHEBI:29108"/>
    </ligand>
</feature>
<dbReference type="InterPro" id="IPR030400">
    <property type="entry name" value="Sedolisin_dom"/>
</dbReference>
<dbReference type="CDD" id="cd04056">
    <property type="entry name" value="Peptidases_S53"/>
    <property type="match status" value="1"/>
</dbReference>
<organism evidence="19 20">
    <name type="scientific">Podospora australis</name>
    <dbReference type="NCBI Taxonomy" id="1536484"/>
    <lineage>
        <taxon>Eukaryota</taxon>
        <taxon>Fungi</taxon>
        <taxon>Dikarya</taxon>
        <taxon>Ascomycota</taxon>
        <taxon>Pezizomycotina</taxon>
        <taxon>Sordariomycetes</taxon>
        <taxon>Sordariomycetidae</taxon>
        <taxon>Sordariales</taxon>
        <taxon>Podosporaceae</taxon>
        <taxon>Podospora</taxon>
    </lineage>
</organism>
<gene>
    <name evidence="19" type="ORF">QBC35DRAFT_77308</name>
</gene>
<feature type="binding site" evidence="15">
    <location>
        <position position="595"/>
    </location>
    <ligand>
        <name>Ca(2+)</name>
        <dbReference type="ChEBI" id="CHEBI:29108"/>
    </ligand>
</feature>
<dbReference type="InterPro" id="IPR050819">
    <property type="entry name" value="Tripeptidyl-peptidase_I"/>
</dbReference>
<dbReference type="PROSITE" id="PS00138">
    <property type="entry name" value="SUBTILASE_SER"/>
    <property type="match status" value="1"/>
</dbReference>
<evidence type="ECO:0000313" key="19">
    <source>
        <dbReference type="EMBL" id="KAK4183965.1"/>
    </source>
</evidence>
<proteinExistence type="predicted"/>
<evidence type="ECO:0000256" key="4">
    <source>
        <dbReference type="ARBA" id="ARBA00012462"/>
    </source>
</evidence>
<dbReference type="Proteomes" id="UP001302126">
    <property type="component" value="Unassembled WGS sequence"/>
</dbReference>
<keyword evidence="6 15" id="KW-0645">Protease</keyword>
<dbReference type="SUPFAM" id="SSF52743">
    <property type="entry name" value="Subtilisin-like"/>
    <property type="match status" value="1"/>
</dbReference>
<feature type="region of interest" description="Disordered" evidence="16">
    <location>
        <begin position="178"/>
        <end position="220"/>
    </location>
</feature>
<keyword evidence="7 15" id="KW-0479">Metal-binding</keyword>
<dbReference type="Pfam" id="PF00082">
    <property type="entry name" value="Peptidase_S8"/>
    <property type="match status" value="1"/>
</dbReference>
<reference evidence="19" key="1">
    <citation type="journal article" date="2023" name="Mol. Phylogenet. Evol.">
        <title>Genome-scale phylogeny and comparative genomics of the fungal order Sordariales.</title>
        <authorList>
            <person name="Hensen N."/>
            <person name="Bonometti L."/>
            <person name="Westerberg I."/>
            <person name="Brannstrom I.O."/>
            <person name="Guillou S."/>
            <person name="Cros-Aarteil S."/>
            <person name="Calhoun S."/>
            <person name="Haridas S."/>
            <person name="Kuo A."/>
            <person name="Mondo S."/>
            <person name="Pangilinan J."/>
            <person name="Riley R."/>
            <person name="LaButti K."/>
            <person name="Andreopoulos B."/>
            <person name="Lipzen A."/>
            <person name="Chen C."/>
            <person name="Yan M."/>
            <person name="Daum C."/>
            <person name="Ng V."/>
            <person name="Clum A."/>
            <person name="Steindorff A."/>
            <person name="Ohm R.A."/>
            <person name="Martin F."/>
            <person name="Silar P."/>
            <person name="Natvig D.O."/>
            <person name="Lalanne C."/>
            <person name="Gautier V."/>
            <person name="Ament-Velasquez S.L."/>
            <person name="Kruys A."/>
            <person name="Hutchinson M.I."/>
            <person name="Powell A.J."/>
            <person name="Barry K."/>
            <person name="Miller A.N."/>
            <person name="Grigoriev I.V."/>
            <person name="Debuchy R."/>
            <person name="Gladieux P."/>
            <person name="Hiltunen Thoren M."/>
            <person name="Johannesson H."/>
        </authorList>
    </citation>
    <scope>NUCLEOTIDE SEQUENCE</scope>
    <source>
        <strain evidence="19">PSN309</strain>
    </source>
</reference>
<dbReference type="InterPro" id="IPR015366">
    <property type="entry name" value="S53_propep"/>
</dbReference>
<dbReference type="Gene3D" id="3.40.50.200">
    <property type="entry name" value="Peptidase S8/S53 domain"/>
    <property type="match status" value="1"/>
</dbReference>
<dbReference type="GO" id="GO:0008240">
    <property type="term" value="F:tripeptidyl-peptidase activity"/>
    <property type="evidence" value="ECO:0007669"/>
    <property type="project" value="UniProtKB-EC"/>
</dbReference>
<feature type="compositionally biased region" description="Low complexity" evidence="16">
    <location>
        <begin position="202"/>
        <end position="212"/>
    </location>
</feature>
<dbReference type="SMART" id="SM00944">
    <property type="entry name" value="Pro-kuma_activ"/>
    <property type="match status" value="1"/>
</dbReference>
<keyword evidence="10 15" id="KW-0720">Serine protease</keyword>
<keyword evidence="13" id="KW-0865">Zymogen</keyword>
<name>A0AAN6WMB4_9PEZI</name>
<comment type="function">
    <text evidence="2">Secreted tripeptidyl-peptidase which degrades proteins at acidic pHs and is involved in virulence.</text>
</comment>
<feature type="active site" description="Charge relay system" evidence="15">
    <location>
        <position position="330"/>
    </location>
</feature>
<dbReference type="GO" id="GO:0046872">
    <property type="term" value="F:metal ion binding"/>
    <property type="evidence" value="ECO:0007669"/>
    <property type="project" value="UniProtKB-UniRule"/>
</dbReference>
<dbReference type="FunFam" id="3.40.50.200:FF:000015">
    <property type="entry name" value="Tripeptidyl peptidase A"/>
    <property type="match status" value="1"/>
</dbReference>
<evidence type="ECO:0000256" key="3">
    <source>
        <dbReference type="ARBA" id="ARBA00004239"/>
    </source>
</evidence>
<evidence type="ECO:0000256" key="7">
    <source>
        <dbReference type="ARBA" id="ARBA00022723"/>
    </source>
</evidence>
<feature type="active site" description="Charge relay system" evidence="15">
    <location>
        <position position="551"/>
    </location>
</feature>
<comment type="catalytic activity">
    <reaction evidence="1">
        <text>Release of an N-terminal tripeptide from a polypeptide.</text>
        <dbReference type="EC" id="3.4.14.10"/>
    </reaction>
</comment>
<feature type="binding site" evidence="15">
    <location>
        <position position="621"/>
    </location>
    <ligand>
        <name>Ca(2+)</name>
        <dbReference type="ChEBI" id="CHEBI:29108"/>
    </ligand>
</feature>
<comment type="subcellular location">
    <subcellularLocation>
        <location evidence="3">Secreted</location>
        <location evidence="3">Extracellular space</location>
    </subcellularLocation>
</comment>
<evidence type="ECO:0000256" key="15">
    <source>
        <dbReference type="PROSITE-ProRule" id="PRU01032"/>
    </source>
</evidence>
<feature type="binding site" evidence="15">
    <location>
        <position position="619"/>
    </location>
    <ligand>
        <name>Ca(2+)</name>
        <dbReference type="ChEBI" id="CHEBI:29108"/>
    </ligand>
</feature>
<comment type="cofactor">
    <cofactor evidence="15">
        <name>Ca(2+)</name>
        <dbReference type="ChEBI" id="CHEBI:29108"/>
    </cofactor>
    <text evidence="15">Binds 1 Ca(2+) ion per subunit.</text>
</comment>
<accession>A0AAN6WMB4</accession>
<keyword evidence="5" id="KW-0964">Secreted</keyword>
<dbReference type="CDD" id="cd11377">
    <property type="entry name" value="Pro-peptidase_S53"/>
    <property type="match status" value="1"/>
</dbReference>
<evidence type="ECO:0000256" key="11">
    <source>
        <dbReference type="ARBA" id="ARBA00022837"/>
    </source>
</evidence>
<keyword evidence="9 15" id="KW-0378">Hydrolase</keyword>
<keyword evidence="20" id="KW-1185">Reference proteome</keyword>
<feature type="chain" id="PRO_5042945560" description="tripeptidyl-peptidase II" evidence="17">
    <location>
        <begin position="23"/>
        <end position="640"/>
    </location>
</feature>
<dbReference type="SUPFAM" id="SSF54897">
    <property type="entry name" value="Protease propeptides/inhibitors"/>
    <property type="match status" value="1"/>
</dbReference>
<keyword evidence="8 17" id="KW-0732">Signal</keyword>
<keyword evidence="14" id="KW-0325">Glycoprotein</keyword>
<dbReference type="InterPro" id="IPR023828">
    <property type="entry name" value="Peptidase_S8_Ser-AS"/>
</dbReference>
<evidence type="ECO:0000256" key="13">
    <source>
        <dbReference type="ARBA" id="ARBA00023145"/>
    </source>
</evidence>